<reference evidence="2" key="1">
    <citation type="journal article" date="2024" name="Proc. Natl. Acad. Sci. U.S.A.">
        <title>Extraordinary preservation of gene collinearity over three hundred million years revealed in homosporous lycophytes.</title>
        <authorList>
            <person name="Li C."/>
            <person name="Wickell D."/>
            <person name="Kuo L.Y."/>
            <person name="Chen X."/>
            <person name="Nie B."/>
            <person name="Liao X."/>
            <person name="Peng D."/>
            <person name="Ji J."/>
            <person name="Jenkins J."/>
            <person name="Williams M."/>
            <person name="Shu S."/>
            <person name="Plott C."/>
            <person name="Barry K."/>
            <person name="Rajasekar S."/>
            <person name="Grimwood J."/>
            <person name="Han X."/>
            <person name="Sun S."/>
            <person name="Hou Z."/>
            <person name="He W."/>
            <person name="Dai G."/>
            <person name="Sun C."/>
            <person name="Schmutz J."/>
            <person name="Leebens-Mack J.H."/>
            <person name="Li F.W."/>
            <person name="Wang L."/>
        </authorList>
    </citation>
    <scope>NUCLEOTIDE SEQUENCE [LARGE SCALE GENOMIC DNA]</scope>
    <source>
        <strain evidence="2">cv. PW_Plant_1</strain>
    </source>
</reference>
<gene>
    <name evidence="1" type="ORF">O6H91_05G030100</name>
</gene>
<organism evidence="1 2">
    <name type="scientific">Diphasiastrum complanatum</name>
    <name type="common">Issler's clubmoss</name>
    <name type="synonym">Lycopodium complanatum</name>
    <dbReference type="NCBI Taxonomy" id="34168"/>
    <lineage>
        <taxon>Eukaryota</taxon>
        <taxon>Viridiplantae</taxon>
        <taxon>Streptophyta</taxon>
        <taxon>Embryophyta</taxon>
        <taxon>Tracheophyta</taxon>
        <taxon>Lycopodiopsida</taxon>
        <taxon>Lycopodiales</taxon>
        <taxon>Lycopodiaceae</taxon>
        <taxon>Lycopodioideae</taxon>
        <taxon>Diphasiastrum</taxon>
    </lineage>
</organism>
<sequence length="108" mass="12650">METNVLEKNGKIQRNGLSIGKKREHLTPCVNLFHISSTLYKRSWFHINNLAILRKDLRTSKSYLQHYKTLVLSPNLCFLKYLRIFKKGLTLIKTQIPITTNMLSYSQP</sequence>
<keyword evidence="2" id="KW-1185">Reference proteome</keyword>
<name>A0ACC2DMS0_DIPCM</name>
<comment type="caution">
    <text evidence="1">The sequence shown here is derived from an EMBL/GenBank/DDBJ whole genome shotgun (WGS) entry which is preliminary data.</text>
</comment>
<dbReference type="EMBL" id="CM055096">
    <property type="protein sequence ID" value="KAJ7555287.1"/>
    <property type="molecule type" value="Genomic_DNA"/>
</dbReference>
<dbReference type="Proteomes" id="UP001162992">
    <property type="component" value="Chromosome 5"/>
</dbReference>
<evidence type="ECO:0000313" key="2">
    <source>
        <dbReference type="Proteomes" id="UP001162992"/>
    </source>
</evidence>
<evidence type="ECO:0000313" key="1">
    <source>
        <dbReference type="EMBL" id="KAJ7555287.1"/>
    </source>
</evidence>
<protein>
    <submittedName>
        <fullName evidence="1">Uncharacterized protein</fullName>
    </submittedName>
</protein>
<proteinExistence type="predicted"/>
<accession>A0ACC2DMS0</accession>